<keyword evidence="3" id="KW-1185">Reference proteome</keyword>
<proteinExistence type="predicted"/>
<organism evidence="2 3">
    <name type="scientific">Seminavis robusta</name>
    <dbReference type="NCBI Taxonomy" id="568900"/>
    <lineage>
        <taxon>Eukaryota</taxon>
        <taxon>Sar</taxon>
        <taxon>Stramenopiles</taxon>
        <taxon>Ochrophyta</taxon>
        <taxon>Bacillariophyta</taxon>
        <taxon>Bacillariophyceae</taxon>
        <taxon>Bacillariophycidae</taxon>
        <taxon>Naviculales</taxon>
        <taxon>Naviculaceae</taxon>
        <taxon>Seminavis</taxon>
    </lineage>
</organism>
<protein>
    <submittedName>
        <fullName evidence="2">Uncharacterized protein</fullName>
    </submittedName>
</protein>
<comment type="caution">
    <text evidence="2">The sequence shown here is derived from an EMBL/GenBank/DDBJ whole genome shotgun (WGS) entry which is preliminary data.</text>
</comment>
<evidence type="ECO:0000256" key="1">
    <source>
        <dbReference type="SAM" id="MobiDB-lite"/>
    </source>
</evidence>
<reference evidence="2" key="1">
    <citation type="submission" date="2020-06" db="EMBL/GenBank/DDBJ databases">
        <authorList>
            <consortium name="Plant Systems Biology data submission"/>
        </authorList>
    </citation>
    <scope>NUCLEOTIDE SEQUENCE</scope>
    <source>
        <strain evidence="2">D6</strain>
    </source>
</reference>
<feature type="compositionally biased region" description="Basic and acidic residues" evidence="1">
    <location>
        <begin position="242"/>
        <end position="252"/>
    </location>
</feature>
<sequence>MTGTDSSLVVASRALWDARPTTGKRSEQFLANALGYPRSWRVVRRLVETATTRDEAGGDNEKEESPCLMIVDRIYAGTPQDGVDTYLNHAAAQQAASEWEEGVSTGFQARGGQLLPRKPKFQKGDHIKVLYDGVWCLATVKKRIEKKGDGSFRYTVYYPEDGTTQHQVPEESIALQDKSDKNDADEAASSNEDAHALAQEMGFGPDWKAKQQITGKKKKSKKWTFISPDGKTFHTKTAAMKHKTELEQKDNNPESETTTGRRATRNKGKNKNDDQKIEDEGDPPWRTHGHSYIGRRVMITTEHKKSARRKIQVEQVGTVLGFIADTDVDKHGNPGFISDRTNDPANLFHVVFDDEPSHPYFPLLVESQDLEEYELEMVLLPEEEAPAAAAAAPGNEQATAKQPAKGE</sequence>
<dbReference type="EMBL" id="CAICTM010000664">
    <property type="protein sequence ID" value="CAB9514629.1"/>
    <property type="molecule type" value="Genomic_DNA"/>
</dbReference>
<evidence type="ECO:0000313" key="2">
    <source>
        <dbReference type="EMBL" id="CAB9514629.1"/>
    </source>
</evidence>
<feature type="compositionally biased region" description="Low complexity" evidence="1">
    <location>
        <begin position="386"/>
        <end position="400"/>
    </location>
</feature>
<dbReference type="Proteomes" id="UP001153069">
    <property type="component" value="Unassembled WGS sequence"/>
</dbReference>
<gene>
    <name evidence="2" type="ORF">SEMRO_665_G183830.1</name>
</gene>
<feature type="region of interest" description="Disordered" evidence="1">
    <location>
        <begin position="384"/>
        <end position="407"/>
    </location>
</feature>
<dbReference type="AlphaFoldDB" id="A0A9N8E691"/>
<name>A0A9N8E691_9STRA</name>
<accession>A0A9N8E691</accession>
<feature type="region of interest" description="Disordered" evidence="1">
    <location>
        <begin position="202"/>
        <end position="293"/>
    </location>
</feature>
<evidence type="ECO:0000313" key="3">
    <source>
        <dbReference type="Proteomes" id="UP001153069"/>
    </source>
</evidence>
<dbReference type="OrthoDB" id="47762at2759"/>